<evidence type="ECO:0000313" key="3">
    <source>
        <dbReference type="Proteomes" id="UP000006546"/>
    </source>
</evidence>
<dbReference type="RefSeq" id="WP_013758944.1">
    <property type="nucleotide sequence ID" value="NC_015500.1"/>
</dbReference>
<accession>F4LIL5</accession>
<keyword evidence="3" id="KW-1185">Reference proteome</keyword>
<organism evidence="2 3">
    <name type="scientific">Treponema brennaborense (strain DSM 12168 / CIP 105900 / DD5/3)</name>
    <dbReference type="NCBI Taxonomy" id="906968"/>
    <lineage>
        <taxon>Bacteria</taxon>
        <taxon>Pseudomonadati</taxon>
        <taxon>Spirochaetota</taxon>
        <taxon>Spirochaetia</taxon>
        <taxon>Spirochaetales</taxon>
        <taxon>Treponemataceae</taxon>
        <taxon>Treponema</taxon>
    </lineage>
</organism>
<name>F4LIL5_TREBD</name>
<dbReference type="KEGG" id="tbe:Trebr_1820"/>
<feature type="transmembrane region" description="Helical" evidence="1">
    <location>
        <begin position="84"/>
        <end position="100"/>
    </location>
</feature>
<dbReference type="EMBL" id="CP002696">
    <property type="protein sequence ID" value="AEE17240.1"/>
    <property type="molecule type" value="Genomic_DNA"/>
</dbReference>
<feature type="transmembrane region" description="Helical" evidence="1">
    <location>
        <begin position="223"/>
        <end position="246"/>
    </location>
</feature>
<protein>
    <recommendedName>
        <fullName evidence="4">DUF368 domain-containing protein</fullName>
    </recommendedName>
</protein>
<sequence>MEIIKLIGIGIILGVANVIPGVSGGTLAVVFNVYDRLLGVITLNVKKILSEWKFVLPLGGGMAAGIILFSKLIAFLFARYPVQTNWFFIGIIAGSIPMIYKRLLGAAKTSEPGAVRPAADADRLRATRRSPEKNGVRLPAVSAIVCCAAALALMIVLTCTDAAEAGGVIRTDFSFTLALRLFFALALAAVAMIIPGISGSFLMLVLGVYGTIIAAVADMNIPLLIPAALGAIAGLLGGAGLVRFLLAKVPAQTYGAIFGLILGSVFVIFPGCGTPVVFAVSLVCAAAGFCVSFFASREK</sequence>
<keyword evidence="1" id="KW-0472">Membrane</keyword>
<feature type="transmembrane region" description="Helical" evidence="1">
    <location>
        <begin position="6"/>
        <end position="34"/>
    </location>
</feature>
<dbReference type="InterPro" id="IPR007163">
    <property type="entry name" value="VCA0040-like"/>
</dbReference>
<dbReference type="AlphaFoldDB" id="F4LIL5"/>
<feature type="transmembrane region" description="Helical" evidence="1">
    <location>
        <begin position="54"/>
        <end position="78"/>
    </location>
</feature>
<dbReference type="Proteomes" id="UP000006546">
    <property type="component" value="Chromosome"/>
</dbReference>
<reference evidence="3" key="1">
    <citation type="submission" date="2011-04" db="EMBL/GenBank/DDBJ databases">
        <title>The complete genome of Treponema brennaborense DSM 12168.</title>
        <authorList>
            <person name="Lucas S."/>
            <person name="Han J."/>
            <person name="Lapidus A."/>
            <person name="Bruce D."/>
            <person name="Goodwin L."/>
            <person name="Pitluck S."/>
            <person name="Peters L."/>
            <person name="Kyrpides N."/>
            <person name="Mavromatis K."/>
            <person name="Ivanova N."/>
            <person name="Mikhailova N."/>
            <person name="Pagani I."/>
            <person name="Teshima H."/>
            <person name="Detter J.C."/>
            <person name="Tapia R."/>
            <person name="Han C."/>
            <person name="Land M."/>
            <person name="Hauser L."/>
            <person name="Markowitz V."/>
            <person name="Cheng J.-F."/>
            <person name="Hugenholtz P."/>
            <person name="Woyke T."/>
            <person name="Wu D."/>
            <person name="Gronow S."/>
            <person name="Wellnitz S."/>
            <person name="Brambilla E."/>
            <person name="Klenk H.-P."/>
            <person name="Eisen J.A."/>
        </authorList>
    </citation>
    <scope>NUCLEOTIDE SEQUENCE [LARGE SCALE GENOMIC DNA]</scope>
    <source>
        <strain evidence="3">DSM 12168 / CIP 105900 / DD5/3</strain>
    </source>
</reference>
<keyword evidence="1" id="KW-0812">Transmembrane</keyword>
<dbReference type="PANTHER" id="PTHR37308">
    <property type="entry name" value="INTEGRAL MEMBRANE PROTEIN"/>
    <property type="match status" value="1"/>
</dbReference>
<gene>
    <name evidence="2" type="ordered locus">Trebr_1820</name>
</gene>
<keyword evidence="1" id="KW-1133">Transmembrane helix</keyword>
<proteinExistence type="predicted"/>
<dbReference type="HOGENOM" id="CLU_055621_2_1_12"/>
<dbReference type="PANTHER" id="PTHR37308:SF1">
    <property type="entry name" value="POLYPRENYL-PHOSPHATE TRANSPORTER"/>
    <property type="match status" value="1"/>
</dbReference>
<dbReference type="eggNOG" id="COG2035">
    <property type="taxonomic scope" value="Bacteria"/>
</dbReference>
<evidence type="ECO:0008006" key="4">
    <source>
        <dbReference type="Google" id="ProtNLM"/>
    </source>
</evidence>
<dbReference type="Pfam" id="PF04018">
    <property type="entry name" value="VCA0040-like"/>
    <property type="match status" value="1"/>
</dbReference>
<evidence type="ECO:0000313" key="2">
    <source>
        <dbReference type="EMBL" id="AEE17240.1"/>
    </source>
</evidence>
<feature type="transmembrane region" description="Helical" evidence="1">
    <location>
        <begin position="276"/>
        <end position="295"/>
    </location>
</feature>
<dbReference type="OrthoDB" id="9793746at2"/>
<feature type="transmembrane region" description="Helical" evidence="1">
    <location>
        <begin position="253"/>
        <end position="270"/>
    </location>
</feature>
<feature type="transmembrane region" description="Helical" evidence="1">
    <location>
        <begin position="177"/>
        <end position="194"/>
    </location>
</feature>
<evidence type="ECO:0000256" key="1">
    <source>
        <dbReference type="SAM" id="Phobius"/>
    </source>
</evidence>
<feature type="transmembrane region" description="Helical" evidence="1">
    <location>
        <begin position="138"/>
        <end position="157"/>
    </location>
</feature>